<keyword evidence="4" id="KW-1185">Reference proteome</keyword>
<accession>A0A7G7MGV0</accession>
<evidence type="ECO:0000256" key="2">
    <source>
        <dbReference type="SAM" id="Phobius"/>
    </source>
</evidence>
<sequence length="82" mass="7981">MDDAELSPPARVVVFLAALAVAAAAAWTVGGLSSELVPVPDLTRPAVLGGSGQDVPAVSSGAEDDGGGPGWVAPVHEGAHGR</sequence>
<dbReference type="RefSeq" id="WP_185718762.1">
    <property type="nucleotide sequence ID" value="NZ_BAAAWI010000001.1"/>
</dbReference>
<feature type="region of interest" description="Disordered" evidence="1">
    <location>
        <begin position="43"/>
        <end position="82"/>
    </location>
</feature>
<dbReference type="AlphaFoldDB" id="A0A7G7MGV0"/>
<proteinExistence type="predicted"/>
<evidence type="ECO:0000313" key="3">
    <source>
        <dbReference type="EMBL" id="QNG52011.1"/>
    </source>
</evidence>
<protein>
    <submittedName>
        <fullName evidence="3">Uncharacterized protein</fullName>
    </submittedName>
</protein>
<name>A0A7G7MGV0_9PSEU</name>
<keyword evidence="2" id="KW-1133">Transmembrane helix</keyword>
<reference evidence="3 4" key="1">
    <citation type="submission" date="2020-08" db="EMBL/GenBank/DDBJ databases">
        <authorList>
            <person name="Mo P."/>
        </authorList>
    </citation>
    <scope>NUCLEOTIDE SEQUENCE [LARGE SCALE GENOMIC DNA]</scope>
    <source>
        <strain evidence="3 4">CGMCC 4.1532</strain>
    </source>
</reference>
<dbReference type="EMBL" id="CP060131">
    <property type="protein sequence ID" value="QNG52011.1"/>
    <property type="molecule type" value="Genomic_DNA"/>
</dbReference>
<keyword evidence="2" id="KW-0812">Transmembrane</keyword>
<dbReference type="KEGG" id="ppel:H6H00_28720"/>
<keyword evidence="2" id="KW-0472">Membrane</keyword>
<dbReference type="Proteomes" id="UP000515728">
    <property type="component" value="Chromosome"/>
</dbReference>
<gene>
    <name evidence="3" type="ORF">H6H00_28720</name>
</gene>
<evidence type="ECO:0000313" key="4">
    <source>
        <dbReference type="Proteomes" id="UP000515728"/>
    </source>
</evidence>
<feature type="transmembrane region" description="Helical" evidence="2">
    <location>
        <begin position="12"/>
        <end position="32"/>
    </location>
</feature>
<evidence type="ECO:0000256" key="1">
    <source>
        <dbReference type="SAM" id="MobiDB-lite"/>
    </source>
</evidence>
<organism evidence="3 4">
    <name type="scientific">Pseudonocardia petroleophila</name>
    <dbReference type="NCBI Taxonomy" id="37331"/>
    <lineage>
        <taxon>Bacteria</taxon>
        <taxon>Bacillati</taxon>
        <taxon>Actinomycetota</taxon>
        <taxon>Actinomycetes</taxon>
        <taxon>Pseudonocardiales</taxon>
        <taxon>Pseudonocardiaceae</taxon>
        <taxon>Pseudonocardia</taxon>
    </lineage>
</organism>